<feature type="transmembrane region" description="Helical" evidence="9">
    <location>
        <begin position="63"/>
        <end position="84"/>
    </location>
</feature>
<keyword evidence="4 9" id="KW-0812">Transmembrane</keyword>
<comment type="similarity">
    <text evidence="8">Belongs to the binding-protein-dependent transport system permease family. LivHM subfamily.</text>
</comment>
<proteinExistence type="inferred from homology"/>
<evidence type="ECO:0000256" key="5">
    <source>
        <dbReference type="ARBA" id="ARBA00022970"/>
    </source>
</evidence>
<feature type="transmembrane region" description="Helical" evidence="9">
    <location>
        <begin position="274"/>
        <end position="298"/>
    </location>
</feature>
<evidence type="ECO:0000256" key="9">
    <source>
        <dbReference type="SAM" id="Phobius"/>
    </source>
</evidence>
<sequence>MAISLTGTFASALTWSSILSLTAIGITLLYRTTRVPNFAHASFVTTGIYASTIVWVFGFHPYLGMPLGFILGGLEAVLLFYTVLEPLRRRKASIFLLMMATLSFDILMYGFLNILADMLQFEFKILSRNIYFAPIDFRIGGFQGVTLVSFTAFLITMVALQLLLYRTNLGIALRACMENPFLAQTLGINVSRMLLLSWFIAGATAGLAGALLPFYQMCNAYTGTYYLAEMFCASIVGGLDYLIGAPIGSFLLGYAKILLLSFLASTVGPDIINYMLIIPLGIMVIALAVLPTGIASLIMKRRGV</sequence>
<protein>
    <submittedName>
        <fullName evidence="10">Branched-chain amino acid ABC transporter permease</fullName>
    </submittedName>
</protein>
<evidence type="ECO:0000313" key="11">
    <source>
        <dbReference type="Proteomes" id="UP000277582"/>
    </source>
</evidence>
<evidence type="ECO:0000256" key="8">
    <source>
        <dbReference type="ARBA" id="ARBA00037998"/>
    </source>
</evidence>
<evidence type="ECO:0000256" key="4">
    <source>
        <dbReference type="ARBA" id="ARBA00022692"/>
    </source>
</evidence>
<dbReference type="RefSeq" id="WP_125671714.1">
    <property type="nucleotide sequence ID" value="NZ_RCOS01000108.1"/>
</dbReference>
<keyword evidence="11" id="KW-1185">Reference proteome</keyword>
<dbReference type="CDD" id="cd06582">
    <property type="entry name" value="TM_PBP1_LivH_like"/>
    <property type="match status" value="1"/>
</dbReference>
<feature type="transmembrane region" description="Helical" evidence="9">
    <location>
        <begin position="224"/>
        <end position="243"/>
    </location>
</feature>
<dbReference type="Proteomes" id="UP000277582">
    <property type="component" value="Unassembled WGS sequence"/>
</dbReference>
<evidence type="ECO:0000256" key="3">
    <source>
        <dbReference type="ARBA" id="ARBA00022475"/>
    </source>
</evidence>
<feature type="transmembrane region" description="Helical" evidence="9">
    <location>
        <begin position="96"/>
        <end position="119"/>
    </location>
</feature>
<dbReference type="InterPro" id="IPR052157">
    <property type="entry name" value="BCAA_transport_permease"/>
</dbReference>
<evidence type="ECO:0000256" key="6">
    <source>
        <dbReference type="ARBA" id="ARBA00022989"/>
    </source>
</evidence>
<comment type="caution">
    <text evidence="10">The sequence shown here is derived from an EMBL/GenBank/DDBJ whole genome shotgun (WGS) entry which is preliminary data.</text>
</comment>
<keyword evidence="2" id="KW-0813">Transport</keyword>
<accession>A0A3R9QWK3</accession>
<feature type="transmembrane region" description="Helical" evidence="9">
    <location>
        <begin position="139"/>
        <end position="164"/>
    </location>
</feature>
<feature type="transmembrane region" description="Helical" evidence="9">
    <location>
        <begin position="193"/>
        <end position="212"/>
    </location>
</feature>
<reference evidence="10 11" key="1">
    <citation type="submission" date="2018-10" db="EMBL/GenBank/DDBJ databases">
        <title>Co-occurring genomic capacity for anaerobic methane metabolism and dissimilatory sulfite reduction discovered in the Korarchaeota.</title>
        <authorList>
            <person name="Mckay L.J."/>
            <person name="Dlakic M."/>
            <person name="Fields M.W."/>
            <person name="Delmont T.O."/>
            <person name="Eren A.M."/>
            <person name="Jay Z.J."/>
            <person name="Klingelsmith K.B."/>
            <person name="Rusch D.B."/>
            <person name="Inskeep W.P."/>
        </authorList>
    </citation>
    <scope>NUCLEOTIDE SEQUENCE [LARGE SCALE GENOMIC DNA]</scope>
    <source>
        <strain evidence="10 11">MDKW</strain>
    </source>
</reference>
<feature type="transmembrane region" description="Helical" evidence="9">
    <location>
        <begin position="250"/>
        <end position="268"/>
    </location>
</feature>
<dbReference type="GO" id="GO:0022857">
    <property type="term" value="F:transmembrane transporter activity"/>
    <property type="evidence" value="ECO:0007669"/>
    <property type="project" value="InterPro"/>
</dbReference>
<dbReference type="GO" id="GO:0006865">
    <property type="term" value="P:amino acid transport"/>
    <property type="evidence" value="ECO:0007669"/>
    <property type="project" value="UniProtKB-KW"/>
</dbReference>
<keyword evidence="7 9" id="KW-0472">Membrane</keyword>
<comment type="subcellular location">
    <subcellularLocation>
        <location evidence="1">Cell membrane</location>
        <topology evidence="1">Multi-pass membrane protein</topology>
    </subcellularLocation>
</comment>
<dbReference type="GO" id="GO:0005886">
    <property type="term" value="C:plasma membrane"/>
    <property type="evidence" value="ECO:0007669"/>
    <property type="project" value="UniProtKB-SubCell"/>
</dbReference>
<keyword evidence="3" id="KW-1003">Cell membrane</keyword>
<name>A0A3R9QWK3_9CREN</name>
<dbReference type="EMBL" id="RCOS01000108">
    <property type="protein sequence ID" value="RSN73864.1"/>
    <property type="molecule type" value="Genomic_DNA"/>
</dbReference>
<keyword evidence="6 9" id="KW-1133">Transmembrane helix</keyword>
<dbReference type="PANTHER" id="PTHR11795:SF449">
    <property type="entry name" value="BRANCHED-CHAIN AMINO ACID TRANSPORT PERMEASE PROTEIN LIVH-RELATED"/>
    <property type="match status" value="1"/>
</dbReference>
<feature type="transmembrane region" description="Helical" evidence="9">
    <location>
        <begin position="12"/>
        <end position="30"/>
    </location>
</feature>
<evidence type="ECO:0000256" key="1">
    <source>
        <dbReference type="ARBA" id="ARBA00004651"/>
    </source>
</evidence>
<dbReference type="AlphaFoldDB" id="A0A3R9QWK3"/>
<organism evidence="10 11">
    <name type="scientific">Candidatus Methanodesulfokora washburnensis</name>
    <dbReference type="NCBI Taxonomy" id="2478471"/>
    <lineage>
        <taxon>Archaea</taxon>
        <taxon>Thermoproteota</taxon>
        <taxon>Candidatus Korarchaeia</taxon>
        <taxon>Candidatus Korarchaeia incertae sedis</taxon>
        <taxon>Candidatus Methanodesulfokora</taxon>
    </lineage>
</organism>
<keyword evidence="5" id="KW-0029">Amino-acid transport</keyword>
<feature type="transmembrane region" description="Helical" evidence="9">
    <location>
        <begin position="37"/>
        <end position="57"/>
    </location>
</feature>
<evidence type="ECO:0000313" key="10">
    <source>
        <dbReference type="EMBL" id="RSN73864.1"/>
    </source>
</evidence>
<evidence type="ECO:0000256" key="2">
    <source>
        <dbReference type="ARBA" id="ARBA00022448"/>
    </source>
</evidence>
<gene>
    <name evidence="10" type="ORF">D6D85_09300</name>
</gene>
<dbReference type="InterPro" id="IPR001851">
    <property type="entry name" value="ABC_transp_permease"/>
</dbReference>
<dbReference type="OrthoDB" id="43815at2157"/>
<evidence type="ECO:0000256" key="7">
    <source>
        <dbReference type="ARBA" id="ARBA00023136"/>
    </source>
</evidence>
<dbReference type="Pfam" id="PF02653">
    <property type="entry name" value="BPD_transp_2"/>
    <property type="match status" value="1"/>
</dbReference>
<dbReference type="PANTHER" id="PTHR11795">
    <property type="entry name" value="BRANCHED-CHAIN AMINO ACID TRANSPORT SYSTEM PERMEASE PROTEIN LIVH"/>
    <property type="match status" value="1"/>
</dbReference>